<dbReference type="AlphaFoldDB" id="A0A3N4YPU4"/>
<protein>
    <submittedName>
        <fullName evidence="2">SUKH superfamily protein</fullName>
    </submittedName>
</protein>
<comment type="caution">
    <text evidence="2">The sequence shown here is derived from an EMBL/GenBank/DDBJ whole genome shotgun (WGS) entry which is preliminary data.</text>
</comment>
<name>A0A3N4YPU4_9MICO</name>
<dbReference type="InterPro" id="IPR018958">
    <property type="entry name" value="Knr4/Smi1-like_dom"/>
</dbReference>
<dbReference type="OrthoDB" id="3478416at2"/>
<feature type="domain" description="Knr4/Smi1-like" evidence="1">
    <location>
        <begin position="18"/>
        <end position="131"/>
    </location>
</feature>
<dbReference type="Gene3D" id="3.40.1580.10">
    <property type="entry name" value="SMI1/KNR4-like"/>
    <property type="match status" value="1"/>
</dbReference>
<evidence type="ECO:0000313" key="3">
    <source>
        <dbReference type="Proteomes" id="UP000280501"/>
    </source>
</evidence>
<organism evidence="2 3">
    <name type="scientific">Myceligenerans xiligouense</name>
    <dbReference type="NCBI Taxonomy" id="253184"/>
    <lineage>
        <taxon>Bacteria</taxon>
        <taxon>Bacillati</taxon>
        <taxon>Actinomycetota</taxon>
        <taxon>Actinomycetes</taxon>
        <taxon>Micrococcales</taxon>
        <taxon>Promicromonosporaceae</taxon>
        <taxon>Myceligenerans</taxon>
    </lineage>
</organism>
<gene>
    <name evidence="2" type="ORF">EDD34_3749</name>
</gene>
<proteinExistence type="predicted"/>
<evidence type="ECO:0000313" key="2">
    <source>
        <dbReference type="EMBL" id="RPF23069.1"/>
    </source>
</evidence>
<dbReference type="RefSeq" id="WP_123815900.1">
    <property type="nucleotide sequence ID" value="NZ_RKQZ01000001.1"/>
</dbReference>
<reference evidence="2 3" key="1">
    <citation type="submission" date="2018-11" db="EMBL/GenBank/DDBJ databases">
        <title>Sequencing the genomes of 1000 actinobacteria strains.</title>
        <authorList>
            <person name="Klenk H.-P."/>
        </authorList>
    </citation>
    <scope>NUCLEOTIDE SEQUENCE [LARGE SCALE GENOMIC DNA]</scope>
    <source>
        <strain evidence="2 3">DSM 15700</strain>
    </source>
</reference>
<accession>A0A3N4YPU4</accession>
<dbReference type="Pfam" id="PF09346">
    <property type="entry name" value="SMI1_KNR4"/>
    <property type="match status" value="1"/>
</dbReference>
<sequence length="146" mass="16445">MWRDLIEGICDDADFGTPAAQREIDAAARAVGSPLPDDLSSLLMECGEVTAWYGTPYVWSANRIADENVKMYTDQAMADLYLPFEGLLFFGDNGGGDRFAFVMRGGRNHIFVWEHESDSRRWVAGGLEDYLWRSLTDGGDSWYQET</sequence>
<keyword evidence="3" id="KW-1185">Reference proteome</keyword>
<dbReference type="Proteomes" id="UP000280501">
    <property type="component" value="Unassembled WGS sequence"/>
</dbReference>
<dbReference type="SUPFAM" id="SSF160631">
    <property type="entry name" value="SMI1/KNR4-like"/>
    <property type="match status" value="1"/>
</dbReference>
<evidence type="ECO:0000259" key="1">
    <source>
        <dbReference type="Pfam" id="PF09346"/>
    </source>
</evidence>
<dbReference type="EMBL" id="RKQZ01000001">
    <property type="protein sequence ID" value="RPF23069.1"/>
    <property type="molecule type" value="Genomic_DNA"/>
</dbReference>
<dbReference type="InterPro" id="IPR037883">
    <property type="entry name" value="Knr4/Smi1-like_sf"/>
</dbReference>